<keyword evidence="2" id="KW-1185">Reference proteome</keyword>
<evidence type="ECO:0000313" key="1">
    <source>
        <dbReference type="EMBL" id="OJG35972.1"/>
    </source>
</evidence>
<comment type="caution">
    <text evidence="1">The sequence shown here is derived from an EMBL/GenBank/DDBJ whole genome shotgun (WGS) entry which is preliminary data.</text>
</comment>
<dbReference type="EMBL" id="JXKM01000004">
    <property type="protein sequence ID" value="OJG35972.1"/>
    <property type="molecule type" value="Genomic_DNA"/>
</dbReference>
<accession>A0A1L8SVS2</accession>
<dbReference type="AlphaFoldDB" id="A0A1L8SVS2"/>
<protein>
    <submittedName>
        <fullName evidence="1">Uncharacterized protein</fullName>
    </submittedName>
</protein>
<name>A0A1L8SVS2_9ENTE</name>
<evidence type="ECO:0000313" key="2">
    <source>
        <dbReference type="Proteomes" id="UP000183700"/>
    </source>
</evidence>
<dbReference type="Proteomes" id="UP000183700">
    <property type="component" value="Unassembled WGS sequence"/>
</dbReference>
<proteinExistence type="predicted"/>
<reference evidence="1 2" key="1">
    <citation type="submission" date="2014-12" db="EMBL/GenBank/DDBJ databases">
        <title>Draft genome sequences of 29 type strains of Enterococci.</title>
        <authorList>
            <person name="Zhong Z."/>
            <person name="Sun Z."/>
            <person name="Liu W."/>
            <person name="Zhang W."/>
            <person name="Zhang H."/>
        </authorList>
    </citation>
    <scope>NUCLEOTIDE SEQUENCE [LARGE SCALE GENOMIC DNA]</scope>
    <source>
        <strain evidence="1 2">DSM 22802</strain>
    </source>
</reference>
<gene>
    <name evidence="1" type="ORF">RV00_GL002116</name>
</gene>
<sequence>MMTLNERIELQKRLKKLTRTSDWMVNPNKRSEVEWLRSYLFPSVFDKQRKRMVTDRFEWASRGVQF</sequence>
<organism evidence="1 2">
    <name type="scientific">Enterococcus devriesei</name>
    <dbReference type="NCBI Taxonomy" id="319970"/>
    <lineage>
        <taxon>Bacteria</taxon>
        <taxon>Bacillati</taxon>
        <taxon>Bacillota</taxon>
        <taxon>Bacilli</taxon>
        <taxon>Lactobacillales</taxon>
        <taxon>Enterococcaceae</taxon>
        <taxon>Enterococcus</taxon>
    </lineage>
</organism>